<proteinExistence type="predicted"/>
<dbReference type="CDD" id="cd02245">
    <property type="entry name" value="cupin_7S_vicilin-like_C"/>
    <property type="match status" value="1"/>
</dbReference>
<dbReference type="InterPro" id="IPR014710">
    <property type="entry name" value="RmlC-like_jellyroll"/>
</dbReference>
<dbReference type="SUPFAM" id="SSF51182">
    <property type="entry name" value="RmlC-like cupins"/>
    <property type="match status" value="1"/>
</dbReference>
<dbReference type="InterPro" id="IPR050253">
    <property type="entry name" value="Seed_Storage-Functional"/>
</dbReference>
<name>A0AA35Y244_LACSI</name>
<dbReference type="InterPro" id="IPR011051">
    <property type="entry name" value="RmlC_Cupin_sf"/>
</dbReference>
<feature type="compositionally biased region" description="Basic and acidic residues" evidence="1">
    <location>
        <begin position="448"/>
        <end position="457"/>
    </location>
</feature>
<dbReference type="EMBL" id="OX465086">
    <property type="protein sequence ID" value="CAI9262035.1"/>
    <property type="molecule type" value="Genomic_DNA"/>
</dbReference>
<dbReference type="Gene3D" id="2.60.120.10">
    <property type="entry name" value="Jelly Rolls"/>
    <property type="match status" value="2"/>
</dbReference>
<dbReference type="AlphaFoldDB" id="A0AA35Y244"/>
<dbReference type="CDD" id="cd02244">
    <property type="entry name" value="cupin_7S_vicilin-like_N"/>
    <property type="match status" value="1"/>
</dbReference>
<dbReference type="SMART" id="SM00835">
    <property type="entry name" value="Cupin_1"/>
    <property type="match status" value="1"/>
</dbReference>
<organism evidence="3 4">
    <name type="scientific">Lactuca saligna</name>
    <name type="common">Willowleaf lettuce</name>
    <dbReference type="NCBI Taxonomy" id="75948"/>
    <lineage>
        <taxon>Eukaryota</taxon>
        <taxon>Viridiplantae</taxon>
        <taxon>Streptophyta</taxon>
        <taxon>Embryophyta</taxon>
        <taxon>Tracheophyta</taxon>
        <taxon>Spermatophyta</taxon>
        <taxon>Magnoliopsida</taxon>
        <taxon>eudicotyledons</taxon>
        <taxon>Gunneridae</taxon>
        <taxon>Pentapetalae</taxon>
        <taxon>asterids</taxon>
        <taxon>campanulids</taxon>
        <taxon>Asterales</taxon>
        <taxon>Asteraceae</taxon>
        <taxon>Cichorioideae</taxon>
        <taxon>Cichorieae</taxon>
        <taxon>Lactucinae</taxon>
        <taxon>Lactuca</taxon>
    </lineage>
</organism>
<feature type="domain" description="Cupin type-1" evidence="2">
    <location>
        <begin position="268"/>
        <end position="422"/>
    </location>
</feature>
<sequence>MKANLFSISLSLTLITSTYFLLPLSFYFPHATRAVAAAGGGGSGGSVPVIDGPTVRKDERWPLLSSEFGEISAVKISDGRNGSYHLHFITMEPQSLLLPVQLYSEMIFYVNSGSGSLSWMDVNNDDDKLEKVNLVSGDVYRLQPETVFYLENNLVDNDGQELQIYAIFSDSDDELLQNKQGDEVYVGVHDLVLGFDNVVLQAALNLPGELVEELRRGKTQPLIVKGLPVVNNSMEEVGSRVTNSFLETKNSDIFHIQNKKDKNKKKAYNICESDHDVENCYGWSTIVTKKQLDVLKDTDFSVFMVNLTKGSMIGPHWNPRSAEIAIVLRGQGIVQVVCPTTTNEKVCKNSRFKVAEGDVFVVPRYHPMAQISFNNDTFVFMGFTLTSKDSFPQYLSGKLSILQKLDKSVLVKSFNVSNTTMDQVLSAKKESILLDCTSCAEDEERAMEEEGREREGGRWGGGEGKKETKRKREIAIRRKEEEVRMERGFGGDRGGKSQEAKIDGERARMEKEKEVEVERKVEGGGDRGWQEA</sequence>
<dbReference type="PANTHER" id="PTHR31189">
    <property type="entry name" value="OS03G0336100 PROTEIN-RELATED"/>
    <property type="match status" value="1"/>
</dbReference>
<dbReference type="Pfam" id="PF00190">
    <property type="entry name" value="Cupin_1"/>
    <property type="match status" value="1"/>
</dbReference>
<evidence type="ECO:0000313" key="3">
    <source>
        <dbReference type="EMBL" id="CAI9262035.1"/>
    </source>
</evidence>
<keyword evidence="4" id="KW-1185">Reference proteome</keyword>
<gene>
    <name evidence="3" type="ORF">LSALG_LOCUS2795</name>
</gene>
<feature type="region of interest" description="Disordered" evidence="1">
    <location>
        <begin position="445"/>
        <end position="532"/>
    </location>
</feature>
<dbReference type="PANTHER" id="PTHR31189:SF50">
    <property type="entry name" value="RMLC-LIKE JELLY ROLL FOLD PROTEIN-RELATED"/>
    <property type="match status" value="1"/>
</dbReference>
<reference evidence="3" key="1">
    <citation type="submission" date="2023-04" db="EMBL/GenBank/DDBJ databases">
        <authorList>
            <person name="Vijverberg K."/>
            <person name="Xiong W."/>
            <person name="Schranz E."/>
        </authorList>
    </citation>
    <scope>NUCLEOTIDE SEQUENCE</scope>
</reference>
<dbReference type="Proteomes" id="UP001177003">
    <property type="component" value="Chromosome 0"/>
</dbReference>
<feature type="compositionally biased region" description="Basic and acidic residues" evidence="1">
    <location>
        <begin position="473"/>
        <end position="532"/>
    </location>
</feature>
<dbReference type="InterPro" id="IPR006045">
    <property type="entry name" value="Cupin_1"/>
</dbReference>
<accession>A0AA35Y244</accession>
<evidence type="ECO:0000256" key="1">
    <source>
        <dbReference type="SAM" id="MobiDB-lite"/>
    </source>
</evidence>
<evidence type="ECO:0000259" key="2">
    <source>
        <dbReference type="SMART" id="SM00835"/>
    </source>
</evidence>
<evidence type="ECO:0000313" key="4">
    <source>
        <dbReference type="Proteomes" id="UP001177003"/>
    </source>
</evidence>
<protein>
    <recommendedName>
        <fullName evidence="2">Cupin type-1 domain-containing protein</fullName>
    </recommendedName>
</protein>